<keyword evidence="2" id="KW-1185">Reference proteome</keyword>
<proteinExistence type="predicted"/>
<feature type="non-terminal residue" evidence="1">
    <location>
        <position position="1"/>
    </location>
</feature>
<evidence type="ECO:0000313" key="2">
    <source>
        <dbReference type="Proteomes" id="UP000054190"/>
    </source>
</evidence>
<dbReference type="EMBL" id="KK375358">
    <property type="protein sequence ID" value="KFV45672.1"/>
    <property type="molecule type" value="Genomic_DNA"/>
</dbReference>
<reference evidence="1 2" key="1">
    <citation type="submission" date="2014-04" db="EMBL/GenBank/DDBJ databases">
        <title>Genome evolution of avian class.</title>
        <authorList>
            <person name="Zhang G."/>
            <person name="Li C."/>
        </authorList>
    </citation>
    <scope>NUCLEOTIDE SEQUENCE [LARGE SCALE GENOMIC DNA]</scope>
    <source>
        <strain evidence="1">BGI_N341</strain>
    </source>
</reference>
<name>A0A093EVH4_TYTAL</name>
<accession>A0A093EVH4</accession>
<organism evidence="1 2">
    <name type="scientific">Tyto alba</name>
    <name type="common">Barn owl</name>
    <dbReference type="NCBI Taxonomy" id="56313"/>
    <lineage>
        <taxon>Eukaryota</taxon>
        <taxon>Metazoa</taxon>
        <taxon>Chordata</taxon>
        <taxon>Craniata</taxon>
        <taxon>Vertebrata</taxon>
        <taxon>Euteleostomi</taxon>
        <taxon>Archelosauria</taxon>
        <taxon>Archosauria</taxon>
        <taxon>Dinosauria</taxon>
        <taxon>Saurischia</taxon>
        <taxon>Theropoda</taxon>
        <taxon>Coelurosauria</taxon>
        <taxon>Aves</taxon>
        <taxon>Neognathae</taxon>
        <taxon>Neoaves</taxon>
        <taxon>Telluraves</taxon>
        <taxon>Strigiformes</taxon>
        <taxon>Tytonidae</taxon>
        <taxon>Tyto</taxon>
    </lineage>
</organism>
<evidence type="ECO:0000313" key="1">
    <source>
        <dbReference type="EMBL" id="KFV45672.1"/>
    </source>
</evidence>
<feature type="non-terminal residue" evidence="1">
    <location>
        <position position="44"/>
    </location>
</feature>
<evidence type="ECO:0008006" key="3">
    <source>
        <dbReference type="Google" id="ProtNLM"/>
    </source>
</evidence>
<protein>
    <recommendedName>
        <fullName evidence="3">Nidogen G2 beta-barrel domain-containing protein</fullName>
    </recommendedName>
</protein>
<gene>
    <name evidence="1" type="ORF">N341_00527</name>
</gene>
<dbReference type="AlphaFoldDB" id="A0A093EVH4"/>
<sequence length="44" mass="5167">LDTRGNFFTIRPISHWNNLPREVVDSPTLGTYKIQLDRVLDRLV</sequence>
<dbReference type="Proteomes" id="UP000054190">
    <property type="component" value="Unassembled WGS sequence"/>
</dbReference>